<dbReference type="EMBL" id="BAABME010001262">
    <property type="protein sequence ID" value="GAA0148594.1"/>
    <property type="molecule type" value="Genomic_DNA"/>
</dbReference>
<name>A0AAV3PAK9_LITER</name>
<evidence type="ECO:0000313" key="1">
    <source>
        <dbReference type="EMBL" id="GAA0148594.1"/>
    </source>
</evidence>
<gene>
    <name evidence="1" type="ORF">LIER_07989</name>
</gene>
<comment type="caution">
    <text evidence="1">The sequence shown here is derived from an EMBL/GenBank/DDBJ whole genome shotgun (WGS) entry which is preliminary data.</text>
</comment>
<reference evidence="1 2" key="1">
    <citation type="submission" date="2024-01" db="EMBL/GenBank/DDBJ databases">
        <title>The complete chloroplast genome sequence of Lithospermum erythrorhizon: insights into the phylogenetic relationship among Boraginaceae species and the maternal lineages of purple gromwells.</title>
        <authorList>
            <person name="Okada T."/>
            <person name="Watanabe K."/>
        </authorList>
    </citation>
    <scope>NUCLEOTIDE SEQUENCE [LARGE SCALE GENOMIC DNA]</scope>
</reference>
<dbReference type="AlphaFoldDB" id="A0AAV3PAK9"/>
<keyword evidence="2" id="KW-1185">Reference proteome</keyword>
<dbReference type="Proteomes" id="UP001454036">
    <property type="component" value="Unassembled WGS sequence"/>
</dbReference>
<protein>
    <submittedName>
        <fullName evidence="1">Uncharacterized protein</fullName>
    </submittedName>
</protein>
<accession>A0AAV3PAK9</accession>
<proteinExistence type="predicted"/>
<evidence type="ECO:0000313" key="2">
    <source>
        <dbReference type="Proteomes" id="UP001454036"/>
    </source>
</evidence>
<sequence>MDGSCASHSSRFMLYPNLLCKPQGSVRTRAHEVRASVYTTIDCILGNLLIIVTNEIAYGYCFILISSAPKHLAYGLQAACKNEPGSSILLGSPVDLFLTARQSWEARSTDDGNGLNRNMGSLQITVQTTHGDASGSFM</sequence>
<organism evidence="1 2">
    <name type="scientific">Lithospermum erythrorhizon</name>
    <name type="common">Purple gromwell</name>
    <name type="synonym">Lithospermum officinale var. erythrorhizon</name>
    <dbReference type="NCBI Taxonomy" id="34254"/>
    <lineage>
        <taxon>Eukaryota</taxon>
        <taxon>Viridiplantae</taxon>
        <taxon>Streptophyta</taxon>
        <taxon>Embryophyta</taxon>
        <taxon>Tracheophyta</taxon>
        <taxon>Spermatophyta</taxon>
        <taxon>Magnoliopsida</taxon>
        <taxon>eudicotyledons</taxon>
        <taxon>Gunneridae</taxon>
        <taxon>Pentapetalae</taxon>
        <taxon>asterids</taxon>
        <taxon>lamiids</taxon>
        <taxon>Boraginales</taxon>
        <taxon>Boraginaceae</taxon>
        <taxon>Boraginoideae</taxon>
        <taxon>Lithospermeae</taxon>
        <taxon>Lithospermum</taxon>
    </lineage>
</organism>